<proteinExistence type="predicted"/>
<sequence>MSNSLLKKCSVGRLNVSRRFLAKQLPLSSGIALMLGAVASMSAHASLSDTLFPYAGVTYSYDDNLLRVPDSANNGSGGLSDTYRSAYGGLRLNRPVGQQVFIADLRVSNVSFNRFEQLNYSGKDFSGAWQWRLGNHLNGSLGAYYSQSLPSFSDFHSAQRNLRISHGWHFDLNYRFHPSWQVRAATSRANAGYDLQAQRFLDRETDTDTLGFDYLASSGSTVGMQVSSGKTHYPNPLAFGGVVRNQDFNQDEAKLKVLWKYSPVTQVAFLGGYARRRYDLFVFSNSSGFDGRLVADWSPTATVKLTANLWKEYSPFDGNTVTFSHDTGVSLGGNWSAGARLGFNADARYLKRDLSGPSGSALPLDAQDRVRRYSVGSSYTFHDNLSLNLSAYHEVRSSNSTFSNSYRSNGGSLTANVQF</sequence>
<reference evidence="1 2" key="1">
    <citation type="submission" date="2020-01" db="EMBL/GenBank/DDBJ databases">
        <authorList>
            <person name="Lee S.D."/>
        </authorList>
    </citation>
    <scope>NUCLEOTIDE SEQUENCE [LARGE SCALE GENOMIC DNA]</scope>
    <source>
        <strain evidence="1 2">SAP-35</strain>
    </source>
</reference>
<dbReference type="Proteomes" id="UP000666369">
    <property type="component" value="Unassembled WGS sequence"/>
</dbReference>
<accession>A0ABX0FTL5</accession>
<gene>
    <name evidence="1" type="ORF">GW587_27745</name>
</gene>
<keyword evidence="2" id="KW-1185">Reference proteome</keyword>
<dbReference type="RefSeq" id="WP_166108157.1">
    <property type="nucleotide sequence ID" value="NZ_JAADJT010000016.1"/>
</dbReference>
<organism evidence="1 2">
    <name type="scientific">Duganella aceris</name>
    <dbReference type="NCBI Taxonomy" id="2703883"/>
    <lineage>
        <taxon>Bacteria</taxon>
        <taxon>Pseudomonadati</taxon>
        <taxon>Pseudomonadota</taxon>
        <taxon>Betaproteobacteria</taxon>
        <taxon>Burkholderiales</taxon>
        <taxon>Oxalobacteraceae</taxon>
        <taxon>Telluria group</taxon>
        <taxon>Duganella</taxon>
    </lineage>
</organism>
<dbReference type="InterPro" id="IPR017465">
    <property type="entry name" value="EpsL_proteobac"/>
</dbReference>
<dbReference type="NCBIfam" id="TIGR03014">
    <property type="entry name" value="EpsL"/>
    <property type="match status" value="1"/>
</dbReference>
<evidence type="ECO:0008006" key="3">
    <source>
        <dbReference type="Google" id="ProtNLM"/>
    </source>
</evidence>
<evidence type="ECO:0000313" key="2">
    <source>
        <dbReference type="Proteomes" id="UP000666369"/>
    </source>
</evidence>
<name>A0ABX0FTL5_9BURK</name>
<protein>
    <recommendedName>
        <fullName evidence="3">Outer membrane beta-barrel protein</fullName>
    </recommendedName>
</protein>
<comment type="caution">
    <text evidence="1">The sequence shown here is derived from an EMBL/GenBank/DDBJ whole genome shotgun (WGS) entry which is preliminary data.</text>
</comment>
<reference evidence="2" key="2">
    <citation type="submission" date="2023-07" db="EMBL/GenBank/DDBJ databases">
        <title>Duganella aceri sp. nov., isolated from tree sap.</title>
        <authorList>
            <person name="Kim I.S."/>
        </authorList>
    </citation>
    <scope>NUCLEOTIDE SEQUENCE [LARGE SCALE GENOMIC DNA]</scope>
    <source>
        <strain evidence="2">SAP-35</strain>
    </source>
</reference>
<dbReference type="EMBL" id="JAADJT010000016">
    <property type="protein sequence ID" value="NGZ88041.1"/>
    <property type="molecule type" value="Genomic_DNA"/>
</dbReference>
<evidence type="ECO:0000313" key="1">
    <source>
        <dbReference type="EMBL" id="NGZ88041.1"/>
    </source>
</evidence>